<dbReference type="AlphaFoldDB" id="A0A3A3YWR9"/>
<evidence type="ECO:0000313" key="2">
    <source>
        <dbReference type="Proteomes" id="UP000265614"/>
    </source>
</evidence>
<organism evidence="1 2">
    <name type="scientific">Vallicoccus soli</name>
    <dbReference type="NCBI Taxonomy" id="2339232"/>
    <lineage>
        <taxon>Bacteria</taxon>
        <taxon>Bacillati</taxon>
        <taxon>Actinomycetota</taxon>
        <taxon>Actinomycetes</taxon>
        <taxon>Motilibacterales</taxon>
        <taxon>Vallicoccaceae</taxon>
        <taxon>Vallicoccus</taxon>
    </lineage>
</organism>
<reference evidence="1 2" key="1">
    <citation type="submission" date="2018-09" db="EMBL/GenBank/DDBJ databases">
        <title>YIM 75000 draft genome.</title>
        <authorList>
            <person name="Tang S."/>
            <person name="Feng Y."/>
        </authorList>
    </citation>
    <scope>NUCLEOTIDE SEQUENCE [LARGE SCALE GENOMIC DNA]</scope>
    <source>
        <strain evidence="1 2">YIM 75000</strain>
    </source>
</reference>
<accession>A0A3A3YWR9</accession>
<evidence type="ECO:0000313" key="1">
    <source>
        <dbReference type="EMBL" id="RJK96007.1"/>
    </source>
</evidence>
<dbReference type="OrthoDB" id="7844624at2"/>
<gene>
    <name evidence="1" type="ORF">D5H78_10580</name>
</gene>
<proteinExistence type="predicted"/>
<sequence length="161" mass="17019">MGQGDAVPGTGGGWAGFDAVLAPLAWGRSVYTVVRLPGDLVEAARREGTHRLEGHVEAQPVNVGIARADVLPGAFFYVGRPLLRRLEARPGDLVRCRLRPVDPDVVPVPEDVREALAAAGAGAALAALPAARQRRLLVPVESAATGATRARRIEALVRELR</sequence>
<dbReference type="RefSeq" id="WP_119950433.1">
    <property type="nucleotide sequence ID" value="NZ_QZEZ01000004.1"/>
</dbReference>
<protein>
    <recommendedName>
        <fullName evidence="3">DUF1905 domain-containing protein</fullName>
    </recommendedName>
</protein>
<name>A0A3A3YWR9_9ACTN</name>
<dbReference type="Pfam" id="PF13376">
    <property type="entry name" value="OmdA"/>
    <property type="match status" value="1"/>
</dbReference>
<dbReference type="EMBL" id="QZEZ01000004">
    <property type="protein sequence ID" value="RJK96007.1"/>
    <property type="molecule type" value="Genomic_DNA"/>
</dbReference>
<comment type="caution">
    <text evidence="1">The sequence shown here is derived from an EMBL/GenBank/DDBJ whole genome shotgun (WGS) entry which is preliminary data.</text>
</comment>
<evidence type="ECO:0008006" key="3">
    <source>
        <dbReference type="Google" id="ProtNLM"/>
    </source>
</evidence>
<keyword evidence="2" id="KW-1185">Reference proteome</keyword>
<dbReference type="Proteomes" id="UP000265614">
    <property type="component" value="Unassembled WGS sequence"/>
</dbReference>